<reference evidence="10 11" key="1">
    <citation type="submission" date="2016-10" db="EMBL/GenBank/DDBJ databases">
        <authorList>
            <person name="de Groot N.N."/>
        </authorList>
    </citation>
    <scope>NUCLEOTIDE SEQUENCE [LARGE SCALE GENOMIC DNA]</scope>
    <source>
        <strain evidence="10 11">CGMCC 4.5681</strain>
    </source>
</reference>
<evidence type="ECO:0000256" key="5">
    <source>
        <dbReference type="ARBA" id="ARBA00022989"/>
    </source>
</evidence>
<name>A0A1G9GRE1_9ACTN</name>
<feature type="domain" description="ABC transmembrane type-1" evidence="9">
    <location>
        <begin position="27"/>
        <end position="304"/>
    </location>
</feature>
<dbReference type="SUPFAM" id="SSF90123">
    <property type="entry name" value="ABC transporter transmembrane region"/>
    <property type="match status" value="1"/>
</dbReference>
<feature type="transmembrane region" description="Helical" evidence="7">
    <location>
        <begin position="56"/>
        <end position="77"/>
    </location>
</feature>
<sequence length="592" mass="64442">MREILGSTLTLIRLTLRAVPLLATIEFVSVMGMAVAAPLLAYGLGLTANGLATGGAWRAGLIWLGGGLGATLVARIASSAVQATMEDQLEGHLDRELLDLTSGIPGIAHHERPDIADRLAHIREESRELKYGATALGSFLSVLAGSATIMVLLVTIHPVLLTLVILAGVRIWVAGRTGRNLQRIQRATAAHHRKIQLLTDLAGSPRHGLEIRAYGLRSVLLDEFERLHRNRDVPRWTAFRRDVWRDLLMTMVFTTGYGCAIAFVLWQTRLGNLNAGDVAMVVLLIPQLDRTASGLATSTRQMARMLDTVANLRWLRRYAEEHSWSSGRTPAPTHLRDGIRLRNVSFGYPGSTGQAVTDLDLFLPAGSTVAIIGDNGAGKSTLAKLLLRLYDPTGGTVEVDGIDLHQLDPRSWHERTSAGFQDFVKYEFTAQETIGIGDLARMDDLESLEAAARRGGATDVVAELPAGLATQLGRRFAGGVDLSGGQWQRLALARAFMRPHPLLLTLDEPTAALDPEAEYALFERFAAASSRTTRRNGGITVLVSHRFSTVRMADLIVVMEAGRIIEVGTHDQLLDSGGLYHELFNLQAKAYM</sequence>
<evidence type="ECO:0000256" key="1">
    <source>
        <dbReference type="ARBA" id="ARBA00004651"/>
    </source>
</evidence>
<dbReference type="PANTHER" id="PTHR24221:SF654">
    <property type="entry name" value="ATP-BINDING CASSETTE SUB-FAMILY B MEMBER 6"/>
    <property type="match status" value="1"/>
</dbReference>
<keyword evidence="6 7" id="KW-0472">Membrane</keyword>
<evidence type="ECO:0000256" key="4">
    <source>
        <dbReference type="ARBA" id="ARBA00022840"/>
    </source>
</evidence>
<feature type="transmembrane region" description="Helical" evidence="7">
    <location>
        <begin position="131"/>
        <end position="153"/>
    </location>
</feature>
<proteinExistence type="predicted"/>
<dbReference type="SUPFAM" id="SSF52540">
    <property type="entry name" value="P-loop containing nucleoside triphosphate hydrolases"/>
    <property type="match status" value="1"/>
</dbReference>
<evidence type="ECO:0000313" key="11">
    <source>
        <dbReference type="Proteomes" id="UP000198683"/>
    </source>
</evidence>
<evidence type="ECO:0000256" key="3">
    <source>
        <dbReference type="ARBA" id="ARBA00022741"/>
    </source>
</evidence>
<dbReference type="PANTHER" id="PTHR24221">
    <property type="entry name" value="ATP-BINDING CASSETTE SUB-FAMILY B"/>
    <property type="match status" value="1"/>
</dbReference>
<gene>
    <name evidence="10" type="ORF">SAMN05421874_114196</name>
</gene>
<dbReference type="GO" id="GO:0016887">
    <property type="term" value="F:ATP hydrolysis activity"/>
    <property type="evidence" value="ECO:0007669"/>
    <property type="project" value="InterPro"/>
</dbReference>
<dbReference type="InterPro" id="IPR036640">
    <property type="entry name" value="ABC1_TM_sf"/>
</dbReference>
<evidence type="ECO:0000256" key="7">
    <source>
        <dbReference type="SAM" id="Phobius"/>
    </source>
</evidence>
<dbReference type="RefSeq" id="WP_090768792.1">
    <property type="nucleotide sequence ID" value="NZ_FNFB01000014.1"/>
</dbReference>
<dbReference type="AlphaFoldDB" id="A0A1G9GRE1"/>
<feature type="domain" description="ABC transporter" evidence="8">
    <location>
        <begin position="339"/>
        <end position="586"/>
    </location>
</feature>
<dbReference type="GO" id="GO:0005524">
    <property type="term" value="F:ATP binding"/>
    <property type="evidence" value="ECO:0007669"/>
    <property type="project" value="UniProtKB-KW"/>
</dbReference>
<dbReference type="Pfam" id="PF00005">
    <property type="entry name" value="ABC_tran"/>
    <property type="match status" value="1"/>
</dbReference>
<evidence type="ECO:0000259" key="8">
    <source>
        <dbReference type="PROSITE" id="PS50893"/>
    </source>
</evidence>
<evidence type="ECO:0000313" key="10">
    <source>
        <dbReference type="EMBL" id="SDL03250.1"/>
    </source>
</evidence>
<dbReference type="GO" id="GO:0140359">
    <property type="term" value="F:ABC-type transporter activity"/>
    <property type="evidence" value="ECO:0007669"/>
    <property type="project" value="InterPro"/>
</dbReference>
<evidence type="ECO:0000259" key="9">
    <source>
        <dbReference type="PROSITE" id="PS50929"/>
    </source>
</evidence>
<dbReference type="InterPro" id="IPR017871">
    <property type="entry name" value="ABC_transporter-like_CS"/>
</dbReference>
<dbReference type="SMART" id="SM00382">
    <property type="entry name" value="AAA"/>
    <property type="match status" value="1"/>
</dbReference>
<evidence type="ECO:0000256" key="2">
    <source>
        <dbReference type="ARBA" id="ARBA00022692"/>
    </source>
</evidence>
<dbReference type="GO" id="GO:0005886">
    <property type="term" value="C:plasma membrane"/>
    <property type="evidence" value="ECO:0007669"/>
    <property type="project" value="UniProtKB-SubCell"/>
</dbReference>
<dbReference type="EMBL" id="FNFB01000014">
    <property type="protein sequence ID" value="SDL03250.1"/>
    <property type="molecule type" value="Genomic_DNA"/>
</dbReference>
<dbReference type="PROSITE" id="PS50893">
    <property type="entry name" value="ABC_TRANSPORTER_2"/>
    <property type="match status" value="1"/>
</dbReference>
<dbReference type="InterPro" id="IPR011527">
    <property type="entry name" value="ABC1_TM_dom"/>
</dbReference>
<keyword evidence="3" id="KW-0547">Nucleotide-binding</keyword>
<evidence type="ECO:0000256" key="6">
    <source>
        <dbReference type="ARBA" id="ARBA00023136"/>
    </source>
</evidence>
<dbReference type="InterPro" id="IPR003439">
    <property type="entry name" value="ABC_transporter-like_ATP-bd"/>
</dbReference>
<dbReference type="PROSITE" id="PS50929">
    <property type="entry name" value="ABC_TM1F"/>
    <property type="match status" value="1"/>
</dbReference>
<comment type="subcellular location">
    <subcellularLocation>
        <location evidence="1">Cell membrane</location>
        <topology evidence="1">Multi-pass membrane protein</topology>
    </subcellularLocation>
</comment>
<dbReference type="STRING" id="683260.SAMN05421874_114196"/>
<feature type="transmembrane region" description="Helical" evidence="7">
    <location>
        <begin position="159"/>
        <end position="175"/>
    </location>
</feature>
<keyword evidence="4 10" id="KW-0067">ATP-binding</keyword>
<dbReference type="InterPro" id="IPR003593">
    <property type="entry name" value="AAA+_ATPase"/>
</dbReference>
<dbReference type="Gene3D" id="3.40.50.300">
    <property type="entry name" value="P-loop containing nucleotide triphosphate hydrolases"/>
    <property type="match status" value="1"/>
</dbReference>
<protein>
    <submittedName>
        <fullName evidence="10">ATP-binding cassette, subfamily B</fullName>
    </submittedName>
</protein>
<feature type="transmembrane region" description="Helical" evidence="7">
    <location>
        <begin position="247"/>
        <end position="266"/>
    </location>
</feature>
<accession>A0A1G9GRE1</accession>
<dbReference type="OrthoDB" id="9806127at2"/>
<feature type="transmembrane region" description="Helical" evidence="7">
    <location>
        <begin position="21"/>
        <end position="44"/>
    </location>
</feature>
<dbReference type="Proteomes" id="UP000198683">
    <property type="component" value="Unassembled WGS sequence"/>
</dbReference>
<dbReference type="Gene3D" id="1.20.1560.10">
    <property type="entry name" value="ABC transporter type 1, transmembrane domain"/>
    <property type="match status" value="1"/>
</dbReference>
<dbReference type="GO" id="GO:0034040">
    <property type="term" value="F:ATPase-coupled lipid transmembrane transporter activity"/>
    <property type="evidence" value="ECO:0007669"/>
    <property type="project" value="TreeGrafter"/>
</dbReference>
<organism evidence="10 11">
    <name type="scientific">Nonomuraea maritima</name>
    <dbReference type="NCBI Taxonomy" id="683260"/>
    <lineage>
        <taxon>Bacteria</taxon>
        <taxon>Bacillati</taxon>
        <taxon>Actinomycetota</taxon>
        <taxon>Actinomycetes</taxon>
        <taxon>Streptosporangiales</taxon>
        <taxon>Streptosporangiaceae</taxon>
        <taxon>Nonomuraea</taxon>
    </lineage>
</organism>
<keyword evidence="11" id="KW-1185">Reference proteome</keyword>
<keyword evidence="2 7" id="KW-0812">Transmembrane</keyword>
<keyword evidence="5 7" id="KW-1133">Transmembrane helix</keyword>
<dbReference type="InterPro" id="IPR027417">
    <property type="entry name" value="P-loop_NTPase"/>
</dbReference>
<dbReference type="PROSITE" id="PS00211">
    <property type="entry name" value="ABC_TRANSPORTER_1"/>
    <property type="match status" value="1"/>
</dbReference>
<dbReference type="InterPro" id="IPR039421">
    <property type="entry name" value="Type_1_exporter"/>
</dbReference>